<evidence type="ECO:0000313" key="4">
    <source>
        <dbReference type="EnsemblMetazoa" id="XP_019770322.1"/>
    </source>
</evidence>
<dbReference type="HOGENOM" id="CLU_026457_1_1_1"/>
<protein>
    <recommendedName>
        <fullName evidence="7">Ribosomal protein L1</fullName>
    </recommendedName>
</protein>
<proteinExistence type="predicted"/>
<dbReference type="InterPro" id="IPR023674">
    <property type="entry name" value="Ribosomal_uL1-like"/>
</dbReference>
<dbReference type="OrthoDB" id="10251727at2759"/>
<dbReference type="InterPro" id="IPR028364">
    <property type="entry name" value="Ribosomal_uL1/biogenesis"/>
</dbReference>
<dbReference type="AlphaFoldDB" id="N6TSK1"/>
<dbReference type="Pfam" id="PF00687">
    <property type="entry name" value="Ribosomal_L1"/>
    <property type="match status" value="1"/>
</dbReference>
<accession>N6TSK1</accession>
<evidence type="ECO:0000313" key="5">
    <source>
        <dbReference type="Proteomes" id="UP000019118"/>
    </source>
</evidence>
<reference evidence="5 6" key="1">
    <citation type="journal article" date="2013" name="Genome Biol.">
        <title>Draft genome of the mountain pine beetle, Dendroctonus ponderosae Hopkins, a major forest pest.</title>
        <authorList>
            <person name="Keeling C.I."/>
            <person name="Yuen M.M."/>
            <person name="Liao N.Y."/>
            <person name="Docking T.R."/>
            <person name="Chan S.K."/>
            <person name="Taylor G.A."/>
            <person name="Palmquist D.L."/>
            <person name="Jackman S.D."/>
            <person name="Nguyen A."/>
            <person name="Li M."/>
            <person name="Henderson H."/>
            <person name="Janes J.K."/>
            <person name="Zhao Y."/>
            <person name="Pandoh P."/>
            <person name="Moore R."/>
            <person name="Sperling F.A."/>
            <person name="Huber D.P."/>
            <person name="Birol I."/>
            <person name="Jones S.J."/>
            <person name="Bohlmann J."/>
        </authorList>
    </citation>
    <scope>NUCLEOTIDE SEQUENCE</scope>
</reference>
<dbReference type="Proteomes" id="UP000030742">
    <property type="component" value="Unassembled WGS sequence"/>
</dbReference>
<dbReference type="STRING" id="77166.N6TSK1"/>
<dbReference type="EMBL" id="KB741277">
    <property type="protein sequence ID" value="ENN71311.1"/>
    <property type="molecule type" value="Genomic_DNA"/>
</dbReference>
<feature type="compositionally biased region" description="Basic residues" evidence="1">
    <location>
        <begin position="339"/>
        <end position="351"/>
    </location>
</feature>
<dbReference type="EMBL" id="KB632210">
    <property type="protein sequence ID" value="ERL90139.1"/>
    <property type="molecule type" value="Genomic_DNA"/>
</dbReference>
<name>N6TSK1_DENPD</name>
<evidence type="ECO:0000313" key="6">
    <source>
        <dbReference type="Proteomes" id="UP000030742"/>
    </source>
</evidence>
<evidence type="ECO:0000313" key="2">
    <source>
        <dbReference type="EMBL" id="ENN71311.1"/>
    </source>
</evidence>
<evidence type="ECO:0000313" key="3">
    <source>
        <dbReference type="EMBL" id="ERL90139.1"/>
    </source>
</evidence>
<reference evidence="4" key="2">
    <citation type="submission" date="2024-08" db="UniProtKB">
        <authorList>
            <consortium name="EnsemblMetazoa"/>
        </authorList>
    </citation>
    <scope>IDENTIFICATION</scope>
</reference>
<organism evidence="2">
    <name type="scientific">Dendroctonus ponderosae</name>
    <name type="common">Mountain pine beetle</name>
    <dbReference type="NCBI Taxonomy" id="77166"/>
    <lineage>
        <taxon>Eukaryota</taxon>
        <taxon>Metazoa</taxon>
        <taxon>Ecdysozoa</taxon>
        <taxon>Arthropoda</taxon>
        <taxon>Hexapoda</taxon>
        <taxon>Insecta</taxon>
        <taxon>Pterygota</taxon>
        <taxon>Neoptera</taxon>
        <taxon>Endopterygota</taxon>
        <taxon>Coleoptera</taxon>
        <taxon>Polyphaga</taxon>
        <taxon>Cucujiformia</taxon>
        <taxon>Curculionidae</taxon>
        <taxon>Scolytinae</taxon>
        <taxon>Dendroctonus</taxon>
    </lineage>
</organism>
<evidence type="ECO:0000256" key="1">
    <source>
        <dbReference type="SAM" id="MobiDB-lite"/>
    </source>
</evidence>
<evidence type="ECO:0008006" key="7">
    <source>
        <dbReference type="Google" id="ProtNLM"/>
    </source>
</evidence>
<gene>
    <name evidence="4" type="primary">109544518</name>
    <name evidence="3" type="ORF">D910_07493</name>
    <name evidence="2" type="ORF">YQE_12236</name>
</gene>
<feature type="non-terminal residue" evidence="2">
    <location>
        <position position="1"/>
    </location>
</feature>
<dbReference type="SUPFAM" id="SSF56808">
    <property type="entry name" value="Ribosomal protein L1"/>
    <property type="match status" value="1"/>
</dbReference>
<dbReference type="Proteomes" id="UP000019118">
    <property type="component" value="Unassembled WGS sequence"/>
</dbReference>
<dbReference type="EnsemblMetazoa" id="XM_019914763.1">
    <property type="protein sequence ID" value="XP_019770322.1"/>
    <property type="gene ID" value="LOC109544518"/>
</dbReference>
<feature type="region of interest" description="Disordered" evidence="1">
    <location>
        <begin position="310"/>
        <end position="351"/>
    </location>
</feature>
<sequence>MKASGTVSIKPSAVKNALQGVIKVASENPHLQKQLFHEDFPLFLQINAFKIPKSRGTNKQVYRIPLANSPLNSDADICLIVPDVKGIPNKEHERHVEHYEKLLEAKGVTGIKKIMTFHEFRTEYETFELKNRLVDLYDQFLVDGKISGKVVHKCGSIFYKKRKVPISIKLQATNLKSEFEKALKRTFFLLSWKSDSHAVQIGNSKMSIKSLTENVFSIVQFIEKEFPGKMDNVRSLNIYAYRGSSVPIYISLRNPNEIQVPELAIKKTPKLKTVRGELTTFNNADVVVRPSGKVIVKHLKNTTEVVKEVEDVTTEESTEAGYEKQKGKKRKLSEMKSGGTKRKQSPKKKVV</sequence>
<dbReference type="OMA" id="FMEIRCI"/>
<keyword evidence="5" id="KW-1185">Reference proteome</keyword>